<evidence type="ECO:0000313" key="2">
    <source>
        <dbReference type="Ensembl" id="ENSNFUP00015004649.1"/>
    </source>
</evidence>
<reference evidence="2" key="3">
    <citation type="submission" date="2025-09" db="UniProtKB">
        <authorList>
            <consortium name="Ensembl"/>
        </authorList>
    </citation>
    <scope>IDENTIFICATION</scope>
</reference>
<evidence type="ECO:0000256" key="1">
    <source>
        <dbReference type="SAM" id="Phobius"/>
    </source>
</evidence>
<keyword evidence="1" id="KW-0812">Transmembrane</keyword>
<evidence type="ECO:0000313" key="3">
    <source>
        <dbReference type="Proteomes" id="UP000694548"/>
    </source>
</evidence>
<keyword evidence="1" id="KW-1133">Transmembrane helix</keyword>
<protein>
    <submittedName>
        <fullName evidence="2">Uncharacterized protein</fullName>
    </submittedName>
</protein>
<dbReference type="Ensembl" id="ENSNFUT00015004912.1">
    <property type="protein sequence ID" value="ENSNFUP00015004649.1"/>
    <property type="gene ID" value="ENSNFUG00015002337.1"/>
</dbReference>
<proteinExistence type="predicted"/>
<dbReference type="Proteomes" id="UP000694548">
    <property type="component" value="Chromosome sgr01"/>
</dbReference>
<name>A0A8C6KGQ7_NOTFU</name>
<dbReference type="AlphaFoldDB" id="A0A8C6KGQ7"/>
<accession>A0A8C6KGQ7</accession>
<feature type="transmembrane region" description="Helical" evidence="1">
    <location>
        <begin position="42"/>
        <end position="72"/>
    </location>
</feature>
<organism evidence="2 3">
    <name type="scientific">Nothobranchius furzeri</name>
    <name type="common">Turquoise killifish</name>
    <dbReference type="NCBI Taxonomy" id="105023"/>
    <lineage>
        <taxon>Eukaryota</taxon>
        <taxon>Metazoa</taxon>
        <taxon>Chordata</taxon>
        <taxon>Craniata</taxon>
        <taxon>Vertebrata</taxon>
        <taxon>Euteleostomi</taxon>
        <taxon>Actinopterygii</taxon>
        <taxon>Neopterygii</taxon>
        <taxon>Teleostei</taxon>
        <taxon>Neoteleostei</taxon>
        <taxon>Acanthomorphata</taxon>
        <taxon>Ovalentaria</taxon>
        <taxon>Atherinomorphae</taxon>
        <taxon>Cyprinodontiformes</taxon>
        <taxon>Nothobranchiidae</taxon>
        <taxon>Nothobranchius</taxon>
    </lineage>
</organism>
<reference evidence="2" key="1">
    <citation type="submission" date="2014-08" db="EMBL/GenBank/DDBJ databases">
        <authorList>
            <person name="Senf B."/>
            <person name="Petzold A."/>
            <person name="Downie B.R."/>
            <person name="Koch P."/>
            <person name="Platzer M."/>
        </authorList>
    </citation>
    <scope>NUCLEOTIDE SEQUENCE [LARGE SCALE GENOMIC DNA]</scope>
    <source>
        <strain evidence="2">GRZ</strain>
    </source>
</reference>
<sequence>MRWKKVLVLQCLACSKTAKTTHYTRSSLTHEHSQTAGGQTDLSSLCCLYSLLSIFVFKVIAVIIFNFSVYLLDLSFRGDQWKSCRLCRSLSCPLSNRRPREEACLEMTLVVIWRHINKLELN</sequence>
<keyword evidence="3" id="KW-1185">Reference proteome</keyword>
<reference evidence="2" key="2">
    <citation type="submission" date="2025-08" db="UniProtKB">
        <authorList>
            <consortium name="Ensembl"/>
        </authorList>
    </citation>
    <scope>IDENTIFICATION</scope>
</reference>
<keyword evidence="1" id="KW-0472">Membrane</keyword>